<dbReference type="Proteomes" id="UP000317093">
    <property type="component" value="Chromosome"/>
</dbReference>
<proteinExistence type="predicted"/>
<keyword evidence="3" id="KW-0326">Glycosidase</keyword>
<dbReference type="KEGG" id="knv:Pan216_47030"/>
<dbReference type="InterPro" id="IPR001919">
    <property type="entry name" value="CBD2"/>
</dbReference>
<dbReference type="InterPro" id="IPR008965">
    <property type="entry name" value="CBM2/CBM3_carb-bd_dom_sf"/>
</dbReference>
<dbReference type="OrthoDB" id="9815836at2"/>
<evidence type="ECO:0000256" key="1">
    <source>
        <dbReference type="SAM" id="MobiDB-lite"/>
    </source>
</evidence>
<dbReference type="InterPro" id="IPR012291">
    <property type="entry name" value="CBM2_carb-bd_dom_sf"/>
</dbReference>
<dbReference type="EC" id="3.2.1.14" evidence="3"/>
<organism evidence="3 4">
    <name type="scientific">Kolteria novifilia</name>
    <dbReference type="NCBI Taxonomy" id="2527975"/>
    <lineage>
        <taxon>Bacteria</taxon>
        <taxon>Pseudomonadati</taxon>
        <taxon>Planctomycetota</taxon>
        <taxon>Planctomycetia</taxon>
        <taxon>Kolteriales</taxon>
        <taxon>Kolteriaceae</taxon>
        <taxon>Kolteria</taxon>
    </lineage>
</organism>
<sequence length="673" mass="73929">MAKLRSKRRPKTQLLCLESLEDRCLLTASPDLLLSPEIPTASGQAEMGKVDALADLVTIETHLLSQWDTGATVAVVVRNGSDAPVESWAVAWEMPAQQRITYAWDAAFAFEGDTVMARSETDGAIAPGQAIAFGFNVATGPDGWTEPAFELVELNGEPVSSPDVPPSDPTTPLEDGSTDKPTPSPSPSPVLVEFSIFSTWATGFSANVVLRNPTAEPVTVRDIQWAWPSDYGIDYVWNATITRHQGTNLVATPTEDHKTLAPGEAISFGFNASYLGGSVVTPDFAVNLEGTAPPATEVPPTTPDPSDVTPARNVFLGTQSIGPGYSFTEETSLVETARAIEATGSNILKVALDPTLYGLGSLHQWDPVALLQSNESFQTVLGMDFDYYFFWLERSGPWADNIGISPEEYVNEYEVTYNLATYLLETFEGTGKTFMIGNWETDWNLLEWNPTLADVNDQRVQGLIDWLNLRQDAIDQAKFDFTGDGVEVFHYLEVNRVDDAQELGFERVVNAVLPATNVDFVSYSAYDVILDEGNVGNYDDALGENLSYIESLLISKKGLPFDRRVFIGEFGFYLTDVTPDQRFELTIDVMRAAIDWGTPFVLNWQIYDTAANEGLYLIGPDGNPTRVHDLLVAYASDMNQWASAFAFQHGGEPTEGEIREQALTVLDELREIL</sequence>
<evidence type="ECO:0000259" key="2">
    <source>
        <dbReference type="PROSITE" id="PS51173"/>
    </source>
</evidence>
<protein>
    <submittedName>
        <fullName evidence="3">Chitinase C</fullName>
        <ecNumber evidence="3">3.2.1.14</ecNumber>
    </submittedName>
</protein>
<name>A0A518BA08_9BACT</name>
<dbReference type="GO" id="GO:0005975">
    <property type="term" value="P:carbohydrate metabolic process"/>
    <property type="evidence" value="ECO:0007669"/>
    <property type="project" value="InterPro"/>
</dbReference>
<dbReference type="SMART" id="SM00637">
    <property type="entry name" value="CBD_II"/>
    <property type="match status" value="2"/>
</dbReference>
<dbReference type="GO" id="GO:0008843">
    <property type="term" value="F:endochitinase activity"/>
    <property type="evidence" value="ECO:0007669"/>
    <property type="project" value="UniProtKB-EC"/>
</dbReference>
<evidence type="ECO:0000313" key="3">
    <source>
        <dbReference type="EMBL" id="QDU63822.1"/>
    </source>
</evidence>
<dbReference type="PROSITE" id="PS51173">
    <property type="entry name" value="CBM2"/>
    <property type="match status" value="2"/>
</dbReference>
<gene>
    <name evidence="3" type="primary">chiC</name>
    <name evidence="3" type="ORF">Pan216_47030</name>
</gene>
<keyword evidence="4" id="KW-1185">Reference proteome</keyword>
<reference evidence="3 4" key="1">
    <citation type="submission" date="2019-02" db="EMBL/GenBank/DDBJ databases">
        <title>Deep-cultivation of Planctomycetes and their phenomic and genomic characterization uncovers novel biology.</title>
        <authorList>
            <person name="Wiegand S."/>
            <person name="Jogler M."/>
            <person name="Boedeker C."/>
            <person name="Pinto D."/>
            <person name="Vollmers J."/>
            <person name="Rivas-Marin E."/>
            <person name="Kohn T."/>
            <person name="Peeters S.H."/>
            <person name="Heuer A."/>
            <person name="Rast P."/>
            <person name="Oberbeckmann S."/>
            <person name="Bunk B."/>
            <person name="Jeske O."/>
            <person name="Meyerdierks A."/>
            <person name="Storesund J.E."/>
            <person name="Kallscheuer N."/>
            <person name="Luecker S."/>
            <person name="Lage O.M."/>
            <person name="Pohl T."/>
            <person name="Merkel B.J."/>
            <person name="Hornburger P."/>
            <person name="Mueller R.-W."/>
            <person name="Bruemmer F."/>
            <person name="Labrenz M."/>
            <person name="Spormann A.M."/>
            <person name="Op den Camp H."/>
            <person name="Overmann J."/>
            <person name="Amann R."/>
            <person name="Jetten M.S.M."/>
            <person name="Mascher T."/>
            <person name="Medema M.H."/>
            <person name="Devos D.P."/>
            <person name="Kaster A.-K."/>
            <person name="Ovreas L."/>
            <person name="Rohde M."/>
            <person name="Galperin M.Y."/>
            <person name="Jogler C."/>
        </authorList>
    </citation>
    <scope>NUCLEOTIDE SEQUENCE [LARGE SCALE GENOMIC DNA]</scope>
    <source>
        <strain evidence="3 4">Pan216</strain>
    </source>
</reference>
<dbReference type="Pfam" id="PF00553">
    <property type="entry name" value="CBM_2"/>
    <property type="match status" value="2"/>
</dbReference>
<accession>A0A518BA08</accession>
<dbReference type="Gene3D" id="2.60.40.290">
    <property type="match status" value="2"/>
</dbReference>
<dbReference type="SUPFAM" id="SSF49384">
    <property type="entry name" value="Carbohydrate-binding domain"/>
    <property type="match status" value="2"/>
</dbReference>
<feature type="region of interest" description="Disordered" evidence="1">
    <location>
        <begin position="156"/>
        <end position="188"/>
    </location>
</feature>
<feature type="domain" description="CBM2" evidence="2">
    <location>
        <begin position="183"/>
        <end position="306"/>
    </location>
</feature>
<dbReference type="EMBL" id="CP036279">
    <property type="protein sequence ID" value="QDU63822.1"/>
    <property type="molecule type" value="Genomic_DNA"/>
</dbReference>
<keyword evidence="3" id="KW-0378">Hydrolase</keyword>
<dbReference type="AlphaFoldDB" id="A0A518BA08"/>
<dbReference type="RefSeq" id="WP_145261580.1">
    <property type="nucleotide sequence ID" value="NZ_CP036279.1"/>
</dbReference>
<feature type="domain" description="CBM2" evidence="2">
    <location>
        <begin position="48"/>
        <end position="162"/>
    </location>
</feature>
<dbReference type="GO" id="GO:0030247">
    <property type="term" value="F:polysaccharide binding"/>
    <property type="evidence" value="ECO:0007669"/>
    <property type="project" value="UniProtKB-UniRule"/>
</dbReference>
<evidence type="ECO:0000313" key="4">
    <source>
        <dbReference type="Proteomes" id="UP000317093"/>
    </source>
</evidence>